<sequence length="430" mass="46597">MEGTKMVRPAGNARLKAARQHAGYASQQALADAMTTAAPLLGLGNLQISARQIRRWESASPPWPRADHQRLLAHLLHLPIEELGFTPPWETADAPTAPRPSAPTPTTTGQSTGATLPLPTANSAVQPPTVGADFAAINGALRRLYFSVQPAQLHPTVVEHTKLGTQLLAETAGVPRRILATALAESLLLVGRIEFFDLRRPEDADASYVRALQAAGEADDPLLGAAILAHAAFIPGWDGRRDEAAERMRAARTYARRGTAPAEFLAWLDAVEAECETRCGHPREALRLINHAEHTLSESTGQPAPDWFNWFSPISLASFKGDTQLKAGQPAQAKATLVGVLDAIGDTNAKQRTVILGDLAAVEVAQRNPEAACSYAEQALDQLAITWYATGMDRVHQVRRALQPWADTDHVRHLDDRLYGWQTTLSALQR</sequence>
<evidence type="ECO:0000313" key="3">
    <source>
        <dbReference type="Proteomes" id="UP001501710"/>
    </source>
</evidence>
<name>A0ABP8C5A9_9ACTN</name>
<organism evidence="2 3">
    <name type="scientific">Actinomadura meridiana</name>
    <dbReference type="NCBI Taxonomy" id="559626"/>
    <lineage>
        <taxon>Bacteria</taxon>
        <taxon>Bacillati</taxon>
        <taxon>Actinomycetota</taxon>
        <taxon>Actinomycetes</taxon>
        <taxon>Streptosporangiales</taxon>
        <taxon>Thermomonosporaceae</taxon>
        <taxon>Actinomadura</taxon>
    </lineage>
</organism>
<keyword evidence="3" id="KW-1185">Reference proteome</keyword>
<evidence type="ECO:0008006" key="4">
    <source>
        <dbReference type="Google" id="ProtNLM"/>
    </source>
</evidence>
<dbReference type="InterPro" id="IPR011990">
    <property type="entry name" value="TPR-like_helical_dom_sf"/>
</dbReference>
<protein>
    <recommendedName>
        <fullName evidence="4">Transcriptional regulator</fullName>
    </recommendedName>
</protein>
<comment type="caution">
    <text evidence="2">The sequence shown here is derived from an EMBL/GenBank/DDBJ whole genome shotgun (WGS) entry which is preliminary data.</text>
</comment>
<feature type="region of interest" description="Disordered" evidence="1">
    <location>
        <begin position="86"/>
        <end position="124"/>
    </location>
</feature>
<dbReference type="EMBL" id="BAABAS010000007">
    <property type="protein sequence ID" value="GAA4233962.1"/>
    <property type="molecule type" value="Genomic_DNA"/>
</dbReference>
<dbReference type="Proteomes" id="UP001501710">
    <property type="component" value="Unassembled WGS sequence"/>
</dbReference>
<evidence type="ECO:0000256" key="1">
    <source>
        <dbReference type="SAM" id="MobiDB-lite"/>
    </source>
</evidence>
<dbReference type="InterPro" id="IPR010982">
    <property type="entry name" value="Lambda_DNA-bd_dom_sf"/>
</dbReference>
<gene>
    <name evidence="2" type="ORF">GCM10022254_37680</name>
</gene>
<proteinExistence type="predicted"/>
<dbReference type="Gene3D" id="1.10.260.40">
    <property type="entry name" value="lambda repressor-like DNA-binding domains"/>
    <property type="match status" value="1"/>
</dbReference>
<feature type="compositionally biased region" description="Low complexity" evidence="1">
    <location>
        <begin position="104"/>
        <end position="115"/>
    </location>
</feature>
<accession>A0ABP8C5A9</accession>
<evidence type="ECO:0000313" key="2">
    <source>
        <dbReference type="EMBL" id="GAA4233962.1"/>
    </source>
</evidence>
<dbReference type="Gene3D" id="1.25.40.10">
    <property type="entry name" value="Tetratricopeptide repeat domain"/>
    <property type="match status" value="1"/>
</dbReference>
<reference evidence="3" key="1">
    <citation type="journal article" date="2019" name="Int. J. Syst. Evol. Microbiol.">
        <title>The Global Catalogue of Microorganisms (GCM) 10K type strain sequencing project: providing services to taxonomists for standard genome sequencing and annotation.</title>
        <authorList>
            <consortium name="The Broad Institute Genomics Platform"/>
            <consortium name="The Broad Institute Genome Sequencing Center for Infectious Disease"/>
            <person name="Wu L."/>
            <person name="Ma J."/>
        </authorList>
    </citation>
    <scope>NUCLEOTIDE SEQUENCE [LARGE SCALE GENOMIC DNA]</scope>
    <source>
        <strain evidence="3">JCM 17440</strain>
    </source>
</reference>